<feature type="compositionally biased region" description="Polar residues" evidence="1">
    <location>
        <begin position="473"/>
        <end position="491"/>
    </location>
</feature>
<reference evidence="3" key="1">
    <citation type="journal article" date="2005" name="Nature">
        <title>Sequencing of Aspergillus nidulans and comparative analysis with A. fumigatus and A. oryzae.</title>
        <authorList>
            <person name="Galagan J.E."/>
            <person name="Calvo S.E."/>
            <person name="Cuomo C."/>
            <person name="Ma L.J."/>
            <person name="Wortman J.R."/>
            <person name="Batzoglou S."/>
            <person name="Lee S.I."/>
            <person name="Basturkmen M."/>
            <person name="Spevak C.C."/>
            <person name="Clutterbuck J."/>
            <person name="Kapitonov V."/>
            <person name="Jurka J."/>
            <person name="Scazzocchio C."/>
            <person name="Farman M."/>
            <person name="Butler J."/>
            <person name="Purcell S."/>
            <person name="Harris S."/>
            <person name="Braus G.H."/>
            <person name="Draht O."/>
            <person name="Busch S."/>
            <person name="D'Enfert C."/>
            <person name="Bouchier C."/>
            <person name="Goldman G.H."/>
            <person name="Bell-Pedersen D."/>
            <person name="Griffiths-Jones S."/>
            <person name="Doonan J.H."/>
            <person name="Yu J."/>
            <person name="Vienken K."/>
            <person name="Pain A."/>
            <person name="Freitag M."/>
            <person name="Selker E.U."/>
            <person name="Archer D.B."/>
            <person name="Penalva M.A."/>
            <person name="Oakley B.R."/>
            <person name="Momany M."/>
            <person name="Tanaka T."/>
            <person name="Kumagai T."/>
            <person name="Asai K."/>
            <person name="Machida M."/>
            <person name="Nierman W.C."/>
            <person name="Denning D.W."/>
            <person name="Caddick M."/>
            <person name="Hynes M."/>
            <person name="Paoletti M."/>
            <person name="Fischer R."/>
            <person name="Miller B."/>
            <person name="Dyer P."/>
            <person name="Sachs M.S."/>
            <person name="Osmani S.A."/>
            <person name="Birren B.W."/>
        </authorList>
    </citation>
    <scope>NUCLEOTIDE SEQUENCE [LARGE SCALE GENOMIC DNA]</scope>
    <source>
        <strain evidence="3">FGSC A4 / ATCC 38163 / CBS 112.46 / NRRL 194 / M139</strain>
    </source>
</reference>
<dbReference type="EMBL" id="BN001306">
    <property type="protein sequence ID" value="CBF83835.1"/>
    <property type="molecule type" value="Genomic_DNA"/>
</dbReference>
<dbReference type="Proteomes" id="UP000000560">
    <property type="component" value="Chromosome VI"/>
</dbReference>
<dbReference type="GeneID" id="2873790"/>
<dbReference type="AlphaFoldDB" id="Q5B9A8"/>
<gene>
    <name evidence="2" type="ORF">ANIA_02872</name>
</gene>
<dbReference type="eggNOG" id="ENOG502SF5T">
    <property type="taxonomic scope" value="Eukaryota"/>
</dbReference>
<feature type="compositionally biased region" description="Polar residues" evidence="1">
    <location>
        <begin position="96"/>
        <end position="112"/>
    </location>
</feature>
<feature type="compositionally biased region" description="Polar residues" evidence="1">
    <location>
        <begin position="49"/>
        <end position="62"/>
    </location>
</feature>
<evidence type="ECO:0000256" key="1">
    <source>
        <dbReference type="SAM" id="MobiDB-lite"/>
    </source>
</evidence>
<organism evidence="2 3">
    <name type="scientific">Emericella nidulans (strain FGSC A4 / ATCC 38163 / CBS 112.46 / NRRL 194 / M139)</name>
    <name type="common">Aspergillus nidulans</name>
    <dbReference type="NCBI Taxonomy" id="227321"/>
    <lineage>
        <taxon>Eukaryota</taxon>
        <taxon>Fungi</taxon>
        <taxon>Dikarya</taxon>
        <taxon>Ascomycota</taxon>
        <taxon>Pezizomycotina</taxon>
        <taxon>Eurotiomycetes</taxon>
        <taxon>Eurotiomycetidae</taxon>
        <taxon>Eurotiales</taxon>
        <taxon>Aspergillaceae</taxon>
        <taxon>Aspergillus</taxon>
        <taxon>Aspergillus subgen. Nidulantes</taxon>
    </lineage>
</organism>
<protein>
    <submittedName>
        <fullName evidence="2">Uncharacterized protein</fullName>
    </submittedName>
</protein>
<accession>Q5B9A8</accession>
<dbReference type="InParanoid" id="Q5B9A8"/>
<dbReference type="HOGENOM" id="CLU_437434_0_0_1"/>
<evidence type="ECO:0000313" key="2">
    <source>
        <dbReference type="EMBL" id="CBF83835.1"/>
    </source>
</evidence>
<name>Q5B9A8_EMENI</name>
<dbReference type="OrthoDB" id="5424391at2759"/>
<accession>C8VJB1</accession>
<feature type="compositionally biased region" description="Basic residues" evidence="1">
    <location>
        <begin position="590"/>
        <end position="599"/>
    </location>
</feature>
<dbReference type="RefSeq" id="XP_660476.1">
    <property type="nucleotide sequence ID" value="XM_655384.2"/>
</dbReference>
<dbReference type="KEGG" id="ani:ANIA_02872"/>
<proteinExistence type="predicted"/>
<reference evidence="3" key="2">
    <citation type="journal article" date="2009" name="Fungal Genet. Biol.">
        <title>The 2008 update of the Aspergillus nidulans genome annotation: a community effort.</title>
        <authorList>
            <person name="Wortman J.R."/>
            <person name="Gilsenan J.M."/>
            <person name="Joardar V."/>
            <person name="Deegan J."/>
            <person name="Clutterbuck J."/>
            <person name="Andersen M.R."/>
            <person name="Archer D."/>
            <person name="Bencina M."/>
            <person name="Braus G."/>
            <person name="Coutinho P."/>
            <person name="von Dohren H."/>
            <person name="Doonan J."/>
            <person name="Driessen A.J."/>
            <person name="Durek P."/>
            <person name="Espeso E."/>
            <person name="Fekete E."/>
            <person name="Flipphi M."/>
            <person name="Estrada C.G."/>
            <person name="Geysens S."/>
            <person name="Goldman G."/>
            <person name="de Groot P.W."/>
            <person name="Hansen K."/>
            <person name="Harris S.D."/>
            <person name="Heinekamp T."/>
            <person name="Helmstaedt K."/>
            <person name="Henrissat B."/>
            <person name="Hofmann G."/>
            <person name="Homan T."/>
            <person name="Horio T."/>
            <person name="Horiuchi H."/>
            <person name="James S."/>
            <person name="Jones M."/>
            <person name="Karaffa L."/>
            <person name="Karanyi Z."/>
            <person name="Kato M."/>
            <person name="Keller N."/>
            <person name="Kelly D.E."/>
            <person name="Kiel J.A."/>
            <person name="Kim J.M."/>
            <person name="van der Klei I.J."/>
            <person name="Klis F.M."/>
            <person name="Kovalchuk A."/>
            <person name="Krasevec N."/>
            <person name="Kubicek C.P."/>
            <person name="Liu B."/>
            <person name="Maccabe A."/>
            <person name="Meyer V."/>
            <person name="Mirabito P."/>
            <person name="Miskei M."/>
            <person name="Mos M."/>
            <person name="Mullins J."/>
            <person name="Nelson D.R."/>
            <person name="Nielsen J."/>
            <person name="Oakley B.R."/>
            <person name="Osmani S.A."/>
            <person name="Pakula T."/>
            <person name="Paszewski A."/>
            <person name="Paulsen I."/>
            <person name="Pilsyk S."/>
            <person name="Pocsi I."/>
            <person name="Punt P.J."/>
            <person name="Ram A.F."/>
            <person name="Ren Q."/>
            <person name="Robellet X."/>
            <person name="Robson G."/>
            <person name="Seiboth B."/>
            <person name="van Solingen P."/>
            <person name="Specht T."/>
            <person name="Sun J."/>
            <person name="Taheri-Talesh N."/>
            <person name="Takeshita N."/>
            <person name="Ussery D."/>
            <person name="vanKuyk P.A."/>
            <person name="Visser H."/>
            <person name="van de Vondervoort P.J."/>
            <person name="de Vries R.P."/>
            <person name="Walton J."/>
            <person name="Xiang X."/>
            <person name="Xiong Y."/>
            <person name="Zeng A.P."/>
            <person name="Brandt B.W."/>
            <person name="Cornell M.J."/>
            <person name="van den Hondel C.A."/>
            <person name="Visser J."/>
            <person name="Oliver S.G."/>
            <person name="Turner G."/>
        </authorList>
    </citation>
    <scope>GENOME REANNOTATION</scope>
    <source>
        <strain evidence="3">FGSC A4 / ATCC 38163 / CBS 112.46 / NRRL 194 / M139</strain>
    </source>
</reference>
<dbReference type="VEuPathDB" id="FungiDB:AN2872"/>
<sequence>MKLTAPFNLNPLSKFHVPLPRTPRQSQQLLNALTSSFRRELDRAHPPTALSSDEGSGTNNAYSGDHLNEEHAHSAAHATDKHIRALLDNPLFRVSPSRNSVRSGPQSSTDGSRIQKEPMAIFDELVASGSATVGSVSDCLNWQLLLASRQSGERFVKELRDSRAGSRTFSWWSSSDPSTRVSFLKNNRAVRSTCKFMAAEGLRDSILAWLRVLRNRDFGDLEVEEDLAEKSFKYILGNYLNGEIECGGGLVSALRFYVDACKILMSTADETPTLPLKKSLGAPAGYLLSMIEMNSRRNPSDSIPADVYDKYANMVSALALDIEILCITLHRPVAPNARRMDSLGKLTLERAPRLEGDHAYPKLCFGAFSAHCLPCLRTCSPRGREGDRGTAEITITPQTLLINVTAQPHHFPPTSTSSSAIIRTSNRFQRLASFAKLQTNLASSGNHFSHNAFSRLIITMSSTPSIAALVSDSAGSPSVNGAPQQNGSSHLSKPMEASALTETNDENLSEIRTPANDRSSVSISESKREQAKAGEKRELETPSITNSGGVESTEPDYKKPRTNEDAVAADSTSPNSRTEKADPGQAAPQQKKKGGRPRKTKDTVKKGIPTDGIGSRTRSRTKVVS</sequence>
<feature type="compositionally biased region" description="Basic and acidic residues" evidence="1">
    <location>
        <begin position="525"/>
        <end position="540"/>
    </location>
</feature>
<feature type="region of interest" description="Disordered" evidence="1">
    <location>
        <begin position="94"/>
        <end position="115"/>
    </location>
</feature>
<keyword evidence="3" id="KW-1185">Reference proteome</keyword>
<evidence type="ECO:0000313" key="3">
    <source>
        <dbReference type="Proteomes" id="UP000000560"/>
    </source>
</evidence>
<feature type="region of interest" description="Disordered" evidence="1">
    <location>
        <begin position="42"/>
        <end position="65"/>
    </location>
</feature>
<feature type="region of interest" description="Disordered" evidence="1">
    <location>
        <begin position="470"/>
        <end position="625"/>
    </location>
</feature>
<feature type="compositionally biased region" description="Basic and acidic residues" evidence="1">
    <location>
        <begin position="555"/>
        <end position="564"/>
    </location>
</feature>